<organism evidence="1">
    <name type="scientific">Brachypodium distachyon</name>
    <name type="common">Purple false brome</name>
    <name type="synonym">Trachynia distachya</name>
    <dbReference type="NCBI Taxonomy" id="15368"/>
    <lineage>
        <taxon>Eukaryota</taxon>
        <taxon>Viridiplantae</taxon>
        <taxon>Streptophyta</taxon>
        <taxon>Embryophyta</taxon>
        <taxon>Tracheophyta</taxon>
        <taxon>Spermatophyta</taxon>
        <taxon>Magnoliopsida</taxon>
        <taxon>Liliopsida</taxon>
        <taxon>Poales</taxon>
        <taxon>Poaceae</taxon>
        <taxon>BOP clade</taxon>
        <taxon>Pooideae</taxon>
        <taxon>Stipodae</taxon>
        <taxon>Brachypodieae</taxon>
        <taxon>Brachypodium</taxon>
    </lineage>
</organism>
<evidence type="ECO:0000313" key="3">
    <source>
        <dbReference type="Proteomes" id="UP000008810"/>
    </source>
</evidence>
<dbReference type="PANTHER" id="PTHR36141:SF5">
    <property type="entry name" value="PEPTIDASE S1 DOMAIN-CONTAINING PROTEIN"/>
    <property type="match status" value="1"/>
</dbReference>
<dbReference type="KEGG" id="bdi:104584713"/>
<reference evidence="2" key="3">
    <citation type="submission" date="2018-08" db="UniProtKB">
        <authorList>
            <consortium name="EnsemblPlants"/>
        </authorList>
    </citation>
    <scope>IDENTIFICATION</scope>
    <source>
        <strain evidence="2">cv. Bd21</strain>
    </source>
</reference>
<proteinExistence type="predicted"/>
<dbReference type="Proteomes" id="UP000008810">
    <property type="component" value="Chromosome 4"/>
</dbReference>
<reference evidence="1" key="2">
    <citation type="submission" date="2017-06" db="EMBL/GenBank/DDBJ databases">
        <title>WGS assembly of Brachypodium distachyon.</title>
        <authorList>
            <consortium name="The International Brachypodium Initiative"/>
            <person name="Lucas S."/>
            <person name="Harmon-Smith M."/>
            <person name="Lail K."/>
            <person name="Tice H."/>
            <person name="Grimwood J."/>
            <person name="Bruce D."/>
            <person name="Barry K."/>
            <person name="Shu S."/>
            <person name="Lindquist E."/>
            <person name="Wang M."/>
            <person name="Pitluck S."/>
            <person name="Vogel J.P."/>
            <person name="Garvin D.F."/>
            <person name="Mockler T.C."/>
            <person name="Schmutz J."/>
            <person name="Rokhsar D."/>
            <person name="Bevan M.W."/>
        </authorList>
    </citation>
    <scope>NUCLEOTIDE SEQUENCE</scope>
    <source>
        <strain evidence="1">Bd21</strain>
    </source>
</reference>
<sequence length="305" mass="33429">MASCASWADVFNKSTPSVFYAWIGPKADKLNEINAIAKRAKPADDVAIIAGAPAAAETEAEAEDDIQGDLEVEDSSTMGANSTAFFVGSNDTEIFMLTSAHGLDHLYTEEHPLTLQTMRMFEVWILCDHYEQDYQHDVLTWKKKYSDDRGYGKATIVGGDSSKDILLLSVKKKNITSYRGKGPCKKVHPSLVISMTNPKEANDALMISWPSHHTRTTTKGPVGPMRVIDAVGENNEHGYKMKLLEVYMKSMRGSSGAPLLNAQGEVIGLLHGGFEGNHSYFVAVEHIRAFLRARKVGKPDANIGP</sequence>
<dbReference type="GeneID" id="104584713"/>
<dbReference type="PANTHER" id="PTHR36141">
    <property type="entry name" value="OS08G0148500 PROTEIN"/>
    <property type="match status" value="1"/>
</dbReference>
<dbReference type="RefSeq" id="XP_010238423.1">
    <property type="nucleotide sequence ID" value="XM_010240121.3"/>
</dbReference>
<accession>A0A0Q3LEV2</accession>
<evidence type="ECO:0008006" key="4">
    <source>
        <dbReference type="Google" id="ProtNLM"/>
    </source>
</evidence>
<evidence type="ECO:0000313" key="1">
    <source>
        <dbReference type="EMBL" id="KQJ91173.1"/>
    </source>
</evidence>
<gene>
    <name evidence="2" type="primary">LOC104584713</name>
    <name evidence="1" type="ORF">BRADI_4g36085v3</name>
</gene>
<dbReference type="ExpressionAtlas" id="A0A0Q3LEV2">
    <property type="expression patterns" value="baseline"/>
</dbReference>
<dbReference type="EnsemblPlants" id="KQJ91173">
    <property type="protein sequence ID" value="KQJ91173"/>
    <property type="gene ID" value="BRADI_4g36085v3"/>
</dbReference>
<dbReference type="SUPFAM" id="SSF50494">
    <property type="entry name" value="Trypsin-like serine proteases"/>
    <property type="match status" value="1"/>
</dbReference>
<name>A0A0Q3LEV2_BRADI</name>
<protein>
    <recommendedName>
        <fullName evidence="4">Peptidase S1 domain-containing protein</fullName>
    </recommendedName>
</protein>
<dbReference type="AlphaFoldDB" id="A0A0Q3LEV2"/>
<dbReference type="OrthoDB" id="586620at2759"/>
<dbReference type="Gramene" id="KQJ91173">
    <property type="protein sequence ID" value="KQJ91173"/>
    <property type="gene ID" value="BRADI_4g36085v3"/>
</dbReference>
<dbReference type="Gene3D" id="2.40.10.120">
    <property type="match status" value="1"/>
</dbReference>
<dbReference type="InterPro" id="IPR009003">
    <property type="entry name" value="Peptidase_S1_PA"/>
</dbReference>
<evidence type="ECO:0000313" key="2">
    <source>
        <dbReference type="EnsemblPlants" id="KQJ91173"/>
    </source>
</evidence>
<keyword evidence="3" id="KW-1185">Reference proteome</keyword>
<dbReference type="Pfam" id="PF13365">
    <property type="entry name" value="Trypsin_2"/>
    <property type="match status" value="1"/>
</dbReference>
<reference evidence="1 2" key="1">
    <citation type="journal article" date="2010" name="Nature">
        <title>Genome sequencing and analysis of the model grass Brachypodium distachyon.</title>
        <authorList>
            <consortium name="International Brachypodium Initiative"/>
        </authorList>
    </citation>
    <scope>NUCLEOTIDE SEQUENCE [LARGE SCALE GENOMIC DNA]</scope>
    <source>
        <strain evidence="1">Bd21</strain>
        <strain evidence="2">cv. Bd21</strain>
    </source>
</reference>
<dbReference type="EMBL" id="CM000883">
    <property type="protein sequence ID" value="KQJ91173.1"/>
    <property type="molecule type" value="Genomic_DNA"/>
</dbReference>